<protein>
    <submittedName>
        <fullName evidence="1">Uncharacterized protein</fullName>
    </submittedName>
</protein>
<sequence>MTNPPIPKDFHFPQDRCTKKCCYFTLHDIIRFKIITEEGNGKDGFLMDTFIQLCPIGATTFIGFNIFHQILFQTLFQVMARSGDLTLELEPIAFTRSWCFSSWMEFCRIRKEGATNKEITTTITLANAKKFIDKLRQEGWIFIMRGLDCNRECKCLHQASVFQLHLRAINLSY</sequence>
<dbReference type="AlphaFoldDB" id="A0A0B2QT07"/>
<dbReference type="Proteomes" id="UP000053555">
    <property type="component" value="Unassembled WGS sequence"/>
</dbReference>
<reference evidence="1" key="1">
    <citation type="submission" date="2014-07" db="EMBL/GenBank/DDBJ databases">
        <title>Identification of a novel salt tolerance gene in wild soybean by whole-genome sequencing.</title>
        <authorList>
            <person name="Lam H.-M."/>
            <person name="Qi X."/>
            <person name="Li M.-W."/>
            <person name="Liu X."/>
            <person name="Xie M."/>
            <person name="Ni M."/>
            <person name="Xu X."/>
        </authorList>
    </citation>
    <scope>NUCLEOTIDE SEQUENCE [LARGE SCALE GENOMIC DNA]</scope>
    <source>
        <tissue evidence="1">Root</tissue>
    </source>
</reference>
<evidence type="ECO:0000313" key="1">
    <source>
        <dbReference type="EMBL" id="KHN24610.1"/>
    </source>
</evidence>
<organism evidence="1">
    <name type="scientific">Glycine soja</name>
    <name type="common">Wild soybean</name>
    <dbReference type="NCBI Taxonomy" id="3848"/>
    <lineage>
        <taxon>Eukaryota</taxon>
        <taxon>Viridiplantae</taxon>
        <taxon>Streptophyta</taxon>
        <taxon>Embryophyta</taxon>
        <taxon>Tracheophyta</taxon>
        <taxon>Spermatophyta</taxon>
        <taxon>Magnoliopsida</taxon>
        <taxon>eudicotyledons</taxon>
        <taxon>Gunneridae</taxon>
        <taxon>Pentapetalae</taxon>
        <taxon>rosids</taxon>
        <taxon>fabids</taxon>
        <taxon>Fabales</taxon>
        <taxon>Fabaceae</taxon>
        <taxon>Papilionoideae</taxon>
        <taxon>50 kb inversion clade</taxon>
        <taxon>NPAAA clade</taxon>
        <taxon>indigoferoid/millettioid clade</taxon>
        <taxon>Phaseoleae</taxon>
        <taxon>Glycine</taxon>
        <taxon>Glycine subgen. Soja</taxon>
    </lineage>
</organism>
<accession>A0A0B2QT07</accession>
<name>A0A0B2QT07_GLYSO</name>
<proteinExistence type="predicted"/>
<dbReference type="EMBL" id="KN655259">
    <property type="protein sequence ID" value="KHN24610.1"/>
    <property type="molecule type" value="Genomic_DNA"/>
</dbReference>
<gene>
    <name evidence="1" type="ORF">glysoja_032254</name>
</gene>